<keyword evidence="10" id="KW-0175">Coiled coil</keyword>
<dbReference type="InterPro" id="IPR026028">
    <property type="entry name" value="V-type_ATPase_116kDa_su_euka"/>
</dbReference>
<feature type="transmembrane region" description="Helical" evidence="9">
    <location>
        <begin position="533"/>
        <end position="554"/>
    </location>
</feature>
<keyword evidence="12" id="KW-1185">Reference proteome</keyword>
<dbReference type="GO" id="GO:0005886">
    <property type="term" value="C:plasma membrane"/>
    <property type="evidence" value="ECO:0007669"/>
    <property type="project" value="TreeGrafter"/>
</dbReference>
<name>A0A8S1D8L3_9INSE</name>
<dbReference type="GO" id="GO:0051117">
    <property type="term" value="F:ATPase binding"/>
    <property type="evidence" value="ECO:0007669"/>
    <property type="project" value="TreeGrafter"/>
</dbReference>
<sequence length="686" mass="79005">MSLFRSEDMALCQLFLQSEAAYSCVSELGELGLLQFRDLNPDVNAFQRKFVNEVRRCDEMERKLRYLEKEIRKDGIPMLDTGENPEAPQPREMIDLEATFEKLENELREVNQNAEALKRNYLELTELKHILRKTQVFFDEMADPSSQDEQVTLLGEEGLRAGGQALKLGFVAGVILRERIPPFERMLWRACRGNVFLRQAEIETPLEDPATSDQVHKSVFIIFFQGDQLKSRVKKICEGFRATLYPCPEAPSDRREMAMGVMTRIEDLNTVLNQTQDHRHRVLAAAAKNITNWFIKVRKIKAIYHTLNLFNLDVTQKCLIAECWVPTEDLEQIQLALRRGTERSGSSVPPILNRMDTLENPPTYNKTNKFTSGFQHLVDAYGVASYREANPAPYTIITFPFLFAVMFGDLGHGILMASFAAYLVIKERTLGAKKIQSDVWNIFFGGRYIILLMGLFSMYTGMMYNDVFSKSLNIFGSNWRNNYDESTLMNSKALQLDPNSTAYFKYPYPFGLDPIWQVAENKIIFLNSYKMKISIIFGVFHMLFGVLLSLWNHVYFRDRLAIMCEFIPQIIFMCFLFLYMVLLMFIKWVNYSADTIDVKAGPYCAPSILITFINMVLFKSSKNPDVCDDWMYAGQGFLQKLLVVIALLCVPVMLLAKPIMIMRARKQHQPVLNIFLSPKLKSLIII</sequence>
<dbReference type="EMBL" id="CADEPI010000131">
    <property type="protein sequence ID" value="CAB3376669.1"/>
    <property type="molecule type" value="Genomic_DNA"/>
</dbReference>
<dbReference type="PANTHER" id="PTHR11629:SF63">
    <property type="entry name" value="V-TYPE PROTON ATPASE SUBUNIT A"/>
    <property type="match status" value="1"/>
</dbReference>
<evidence type="ECO:0000256" key="2">
    <source>
        <dbReference type="ARBA" id="ARBA00009904"/>
    </source>
</evidence>
<evidence type="ECO:0000313" key="12">
    <source>
        <dbReference type="Proteomes" id="UP000494165"/>
    </source>
</evidence>
<comment type="caution">
    <text evidence="11">The sequence shown here is derived from an EMBL/GenBank/DDBJ whole genome shotgun (WGS) entry which is preliminary data.</text>
</comment>
<dbReference type="PANTHER" id="PTHR11629">
    <property type="entry name" value="VACUOLAR PROTON ATPASES"/>
    <property type="match status" value="1"/>
</dbReference>
<keyword evidence="7 9" id="KW-0406">Ion transport</keyword>
<evidence type="ECO:0000256" key="9">
    <source>
        <dbReference type="RuleBase" id="RU361189"/>
    </source>
</evidence>
<keyword evidence="3 9" id="KW-0813">Transport</keyword>
<comment type="similarity">
    <text evidence="2 9">Belongs to the V-ATPase 116 kDa subunit family.</text>
</comment>
<keyword evidence="6 9" id="KW-1133">Transmembrane helix</keyword>
<reference evidence="11 12" key="1">
    <citation type="submission" date="2020-04" db="EMBL/GenBank/DDBJ databases">
        <authorList>
            <person name="Alioto T."/>
            <person name="Alioto T."/>
            <person name="Gomez Garrido J."/>
        </authorList>
    </citation>
    <scope>NUCLEOTIDE SEQUENCE [LARGE SCALE GENOMIC DNA]</scope>
</reference>
<feature type="transmembrane region" description="Helical" evidence="9">
    <location>
        <begin position="566"/>
        <end position="588"/>
    </location>
</feature>
<comment type="function">
    <text evidence="9">Essential component of the vacuolar proton pump (V-ATPase), a multimeric enzyme that catalyzes the translocation of protons across the membranes. Required for assembly and activity of the V-ATPase.</text>
</comment>
<dbReference type="Proteomes" id="UP000494165">
    <property type="component" value="Unassembled WGS sequence"/>
</dbReference>
<dbReference type="InterPro" id="IPR002490">
    <property type="entry name" value="V-ATPase_116kDa_su"/>
</dbReference>
<feature type="transmembrane region" description="Helical" evidence="9">
    <location>
        <begin position="445"/>
        <end position="464"/>
    </location>
</feature>
<gene>
    <name evidence="11" type="ORF">CLODIP_2_CD05124</name>
</gene>
<evidence type="ECO:0000256" key="4">
    <source>
        <dbReference type="ARBA" id="ARBA00022692"/>
    </source>
</evidence>
<accession>A0A8S1D8L3</accession>
<dbReference type="Pfam" id="PF01496">
    <property type="entry name" value="V_ATPase_I"/>
    <property type="match status" value="1"/>
</dbReference>
<dbReference type="GO" id="GO:0007035">
    <property type="term" value="P:vacuolar acidification"/>
    <property type="evidence" value="ECO:0007669"/>
    <property type="project" value="TreeGrafter"/>
</dbReference>
<keyword evidence="8 9" id="KW-0472">Membrane</keyword>
<evidence type="ECO:0000256" key="7">
    <source>
        <dbReference type="ARBA" id="ARBA00023065"/>
    </source>
</evidence>
<feature type="transmembrane region" description="Helical" evidence="9">
    <location>
        <begin position="637"/>
        <end position="656"/>
    </location>
</feature>
<feature type="transmembrane region" description="Helical" evidence="9">
    <location>
        <begin position="401"/>
        <end position="425"/>
    </location>
</feature>
<comment type="subcellular location">
    <subcellularLocation>
        <location evidence="1">Membrane</location>
        <topology evidence="1">Multi-pass membrane protein</topology>
    </subcellularLocation>
</comment>
<evidence type="ECO:0000256" key="10">
    <source>
        <dbReference type="SAM" id="Coils"/>
    </source>
</evidence>
<keyword evidence="5 9" id="KW-0375">Hydrogen ion transport</keyword>
<protein>
    <recommendedName>
        <fullName evidence="9">V-type proton ATPase subunit a</fullName>
    </recommendedName>
</protein>
<organism evidence="11 12">
    <name type="scientific">Cloeon dipterum</name>
    <dbReference type="NCBI Taxonomy" id="197152"/>
    <lineage>
        <taxon>Eukaryota</taxon>
        <taxon>Metazoa</taxon>
        <taxon>Ecdysozoa</taxon>
        <taxon>Arthropoda</taxon>
        <taxon>Hexapoda</taxon>
        <taxon>Insecta</taxon>
        <taxon>Pterygota</taxon>
        <taxon>Palaeoptera</taxon>
        <taxon>Ephemeroptera</taxon>
        <taxon>Pisciforma</taxon>
        <taxon>Baetidae</taxon>
        <taxon>Cloeon</taxon>
    </lineage>
</organism>
<evidence type="ECO:0000313" key="11">
    <source>
        <dbReference type="EMBL" id="CAB3376669.1"/>
    </source>
</evidence>
<evidence type="ECO:0000256" key="5">
    <source>
        <dbReference type="ARBA" id="ARBA00022781"/>
    </source>
</evidence>
<dbReference type="PIRSF" id="PIRSF001293">
    <property type="entry name" value="ATP6V0A1"/>
    <property type="match status" value="1"/>
</dbReference>
<evidence type="ECO:0000256" key="8">
    <source>
        <dbReference type="ARBA" id="ARBA00023136"/>
    </source>
</evidence>
<proteinExistence type="inferred from homology"/>
<dbReference type="GO" id="GO:0046961">
    <property type="term" value="F:proton-transporting ATPase activity, rotational mechanism"/>
    <property type="evidence" value="ECO:0007669"/>
    <property type="project" value="InterPro"/>
</dbReference>
<evidence type="ECO:0000256" key="6">
    <source>
        <dbReference type="ARBA" id="ARBA00022989"/>
    </source>
</evidence>
<evidence type="ECO:0000256" key="1">
    <source>
        <dbReference type="ARBA" id="ARBA00004141"/>
    </source>
</evidence>
<keyword evidence="4 9" id="KW-0812">Transmembrane</keyword>
<evidence type="ECO:0000256" key="3">
    <source>
        <dbReference type="ARBA" id="ARBA00022448"/>
    </source>
</evidence>
<feature type="coiled-coil region" evidence="10">
    <location>
        <begin position="50"/>
        <end position="127"/>
    </location>
</feature>
<dbReference type="OrthoDB" id="10264220at2759"/>
<dbReference type="GO" id="GO:0000220">
    <property type="term" value="C:vacuolar proton-transporting V-type ATPase, V0 domain"/>
    <property type="evidence" value="ECO:0007669"/>
    <property type="project" value="InterPro"/>
</dbReference>
<dbReference type="AlphaFoldDB" id="A0A8S1D8L3"/>